<protein>
    <submittedName>
        <fullName evidence="2">Uncharacterized protein</fullName>
    </submittedName>
</protein>
<proteinExistence type="predicted"/>
<feature type="transmembrane region" description="Helical" evidence="1">
    <location>
        <begin position="47"/>
        <end position="67"/>
    </location>
</feature>
<keyword evidence="1" id="KW-1133">Transmembrane helix</keyword>
<gene>
    <name evidence="2" type="ORF">FAK_02730</name>
</gene>
<keyword evidence="3" id="KW-1185">Reference proteome</keyword>
<feature type="transmembrane region" description="Helical" evidence="1">
    <location>
        <begin position="173"/>
        <end position="194"/>
    </location>
</feature>
<feature type="transmembrane region" description="Helical" evidence="1">
    <location>
        <begin position="224"/>
        <end position="245"/>
    </location>
</feature>
<dbReference type="RefSeq" id="WP_338604640.1">
    <property type="nucleotide sequence ID" value="NZ_AP028679.1"/>
</dbReference>
<evidence type="ECO:0000313" key="3">
    <source>
        <dbReference type="Proteomes" id="UP001366166"/>
    </source>
</evidence>
<feature type="transmembrane region" description="Helical" evidence="1">
    <location>
        <begin position="380"/>
        <end position="399"/>
    </location>
</feature>
<dbReference type="KEGG" id="dmp:FAK_02730"/>
<accession>A0AAU9E9E0</accession>
<feature type="transmembrane region" description="Helical" evidence="1">
    <location>
        <begin position="265"/>
        <end position="290"/>
    </location>
</feature>
<feature type="transmembrane region" description="Helical" evidence="1">
    <location>
        <begin position="142"/>
        <end position="161"/>
    </location>
</feature>
<feature type="transmembrane region" description="Helical" evidence="1">
    <location>
        <begin position="79"/>
        <end position="105"/>
    </location>
</feature>
<dbReference type="AlphaFoldDB" id="A0AAU9E9E0"/>
<feature type="transmembrane region" description="Helical" evidence="1">
    <location>
        <begin position="337"/>
        <end position="360"/>
    </location>
</feature>
<name>A0AAU9E9E0_9BACT</name>
<feature type="transmembrane region" description="Helical" evidence="1">
    <location>
        <begin position="112"/>
        <end position="130"/>
    </location>
</feature>
<sequence length="413" mass="46541">MSDGRVNGAKFNYILGLINLAVVFCIVWLLWYVFMHADGVMRLYTPMYGFSLVAVLLSAVILISQVLGWPADPAKPLAAGAAIAQGILGAVLSLAVMFVVYYLVFWLFIGKYGVAYFSVPALLAAGGTGVEAYNVQEWSSTAILYFSTAFLWWALVWNLGFGRWPWQDDNRWVVGWSRVFVVSFFSIITFALLFHPHVCLLFPEAQKMVGAKPWWEGWADTSSAFFGLGVVLCTLWWVVFSDLFWEGRPWSWFNREGEGNLLKGVITFLATLAMGLITVYILTAIFNAIWMEPYVGGQYTDGPDWRFIHMGEVAGFCVLFAFIWKYYFNNWPNGLPLLLRGIIRTIIGVAGGMLIYWFYYSSLSRAVLGKVPGWAQPGDSPLVWTLLFLTVVLIQGQFFHNWPLRSAGREEGA</sequence>
<evidence type="ECO:0000313" key="2">
    <source>
        <dbReference type="EMBL" id="BEQ13207.1"/>
    </source>
</evidence>
<dbReference type="Proteomes" id="UP001366166">
    <property type="component" value="Chromosome"/>
</dbReference>
<dbReference type="EMBL" id="AP028679">
    <property type="protein sequence ID" value="BEQ13207.1"/>
    <property type="molecule type" value="Genomic_DNA"/>
</dbReference>
<keyword evidence="1" id="KW-0812">Transmembrane</keyword>
<feature type="transmembrane region" description="Helical" evidence="1">
    <location>
        <begin position="310"/>
        <end position="328"/>
    </location>
</feature>
<keyword evidence="1" id="KW-0472">Membrane</keyword>
<organism evidence="2 3">
    <name type="scientific">Desulfoferula mesophila</name>
    <dbReference type="NCBI Taxonomy" id="3058419"/>
    <lineage>
        <taxon>Bacteria</taxon>
        <taxon>Pseudomonadati</taxon>
        <taxon>Thermodesulfobacteriota</taxon>
        <taxon>Desulfarculia</taxon>
        <taxon>Desulfarculales</taxon>
        <taxon>Desulfarculaceae</taxon>
        <taxon>Desulfoferula</taxon>
    </lineage>
</organism>
<feature type="transmembrane region" description="Helical" evidence="1">
    <location>
        <begin position="12"/>
        <end position="35"/>
    </location>
</feature>
<evidence type="ECO:0000256" key="1">
    <source>
        <dbReference type="SAM" id="Phobius"/>
    </source>
</evidence>
<reference evidence="3" key="1">
    <citation type="journal article" date="2023" name="Arch. Microbiol.">
        <title>Desulfoferula mesophilus gen. nov. sp. nov., a mesophilic sulfate-reducing bacterium isolated from a brackish lake sediment.</title>
        <authorList>
            <person name="Watanabe T."/>
            <person name="Yabe T."/>
            <person name="Tsuji J.M."/>
            <person name="Fukui M."/>
        </authorList>
    </citation>
    <scope>NUCLEOTIDE SEQUENCE [LARGE SCALE GENOMIC DNA]</scope>
    <source>
        <strain evidence="3">12FAK</strain>
    </source>
</reference>